<dbReference type="InterPro" id="IPR008271">
    <property type="entry name" value="Ser/Thr_kinase_AS"/>
</dbReference>
<evidence type="ECO:0000313" key="2">
    <source>
        <dbReference type="EMBL" id="KIO05011.1"/>
    </source>
</evidence>
<dbReference type="PANTHER" id="PTHR44329">
    <property type="entry name" value="SERINE/THREONINE-PROTEIN KINASE TNNI3K-RELATED"/>
    <property type="match status" value="1"/>
</dbReference>
<keyword evidence="3" id="KW-1185">Reference proteome</keyword>
<dbReference type="AlphaFoldDB" id="A0A0C3PAR3"/>
<dbReference type="SUPFAM" id="SSF56112">
    <property type="entry name" value="Protein kinase-like (PK-like)"/>
    <property type="match status" value="1"/>
</dbReference>
<proteinExistence type="predicted"/>
<dbReference type="OrthoDB" id="8954335at2759"/>
<reference evidence="2 3" key="1">
    <citation type="submission" date="2014-04" db="EMBL/GenBank/DDBJ databases">
        <authorList>
            <consortium name="DOE Joint Genome Institute"/>
            <person name="Kuo A."/>
            <person name="Kohler A."/>
            <person name="Costa M.D."/>
            <person name="Nagy L.G."/>
            <person name="Floudas D."/>
            <person name="Copeland A."/>
            <person name="Barry K.W."/>
            <person name="Cichocki N."/>
            <person name="Veneault-Fourrey C."/>
            <person name="LaButti K."/>
            <person name="Lindquist E.A."/>
            <person name="Lipzen A."/>
            <person name="Lundell T."/>
            <person name="Morin E."/>
            <person name="Murat C."/>
            <person name="Sun H."/>
            <person name="Tunlid A."/>
            <person name="Henrissat B."/>
            <person name="Grigoriev I.V."/>
            <person name="Hibbett D.S."/>
            <person name="Martin F."/>
            <person name="Nordberg H.P."/>
            <person name="Cantor M.N."/>
            <person name="Hua S.X."/>
        </authorList>
    </citation>
    <scope>NUCLEOTIDE SEQUENCE [LARGE SCALE GENOMIC DNA]</scope>
    <source>
        <strain evidence="2 3">Marx 270</strain>
    </source>
</reference>
<dbReference type="Proteomes" id="UP000054217">
    <property type="component" value="Unassembled WGS sequence"/>
</dbReference>
<dbReference type="GO" id="GO:0004674">
    <property type="term" value="F:protein serine/threonine kinase activity"/>
    <property type="evidence" value="ECO:0007669"/>
    <property type="project" value="TreeGrafter"/>
</dbReference>
<dbReference type="PROSITE" id="PS50011">
    <property type="entry name" value="PROTEIN_KINASE_DOM"/>
    <property type="match status" value="1"/>
</dbReference>
<feature type="domain" description="Protein kinase" evidence="1">
    <location>
        <begin position="1"/>
        <end position="234"/>
    </location>
</feature>
<dbReference type="InterPro" id="IPR011009">
    <property type="entry name" value="Kinase-like_dom_sf"/>
</dbReference>
<dbReference type="PROSITE" id="PS00108">
    <property type="entry name" value="PROTEIN_KINASE_ST"/>
    <property type="match status" value="1"/>
</dbReference>
<gene>
    <name evidence="2" type="ORF">M404DRAFT_531689</name>
</gene>
<dbReference type="EMBL" id="KN831968">
    <property type="protein sequence ID" value="KIO05011.1"/>
    <property type="molecule type" value="Genomic_DNA"/>
</dbReference>
<organism evidence="2 3">
    <name type="scientific">Pisolithus tinctorius Marx 270</name>
    <dbReference type="NCBI Taxonomy" id="870435"/>
    <lineage>
        <taxon>Eukaryota</taxon>
        <taxon>Fungi</taxon>
        <taxon>Dikarya</taxon>
        <taxon>Basidiomycota</taxon>
        <taxon>Agaricomycotina</taxon>
        <taxon>Agaricomycetes</taxon>
        <taxon>Agaricomycetidae</taxon>
        <taxon>Boletales</taxon>
        <taxon>Sclerodermatineae</taxon>
        <taxon>Pisolithaceae</taxon>
        <taxon>Pisolithus</taxon>
    </lineage>
</organism>
<dbReference type="HOGENOM" id="CLU_000288_7_18_1"/>
<protein>
    <recommendedName>
        <fullName evidence="1">Protein kinase domain-containing protein</fullName>
    </recommendedName>
</protein>
<name>A0A0C3PAR3_PISTI</name>
<dbReference type="PANTHER" id="PTHR44329:SF214">
    <property type="entry name" value="PROTEIN KINASE DOMAIN-CONTAINING PROTEIN"/>
    <property type="match status" value="1"/>
</dbReference>
<dbReference type="InterPro" id="IPR000719">
    <property type="entry name" value="Prot_kinase_dom"/>
</dbReference>
<dbReference type="GO" id="GO:0005524">
    <property type="term" value="F:ATP binding"/>
    <property type="evidence" value="ECO:0007669"/>
    <property type="project" value="InterPro"/>
</dbReference>
<evidence type="ECO:0000259" key="1">
    <source>
        <dbReference type="PROSITE" id="PS50011"/>
    </source>
</evidence>
<sequence>MAKYPILIVIQKILKEAHIWSKLEHPNVLSILGITKDFDQTVSLVSLWMDGGSSRFYVQERGRDPRPLIKDIALGLRYLHGLKRPIVHGDLKGDNVLVTSDGRAVLTDFGLSVLENSSFSMTVSNEFGGSLRWMAPEMVNDLSTKDPRFSMEGDIWAFGMTAIELFTRKLPYHDRVNITSIQLRIILGPPVRPSDEDTLDRMTDNWWDVCSRCLRMDPSSRIKAGDVVKGTRELPPSAFQGSDIKSCVSSQPGNDIVIVYVTCVQAFEYLLDSSSESWDPGDQGKAM</sequence>
<dbReference type="SMART" id="SM00220">
    <property type="entry name" value="S_TKc"/>
    <property type="match status" value="1"/>
</dbReference>
<accession>A0A0C3PAR3</accession>
<dbReference type="Pfam" id="PF00069">
    <property type="entry name" value="Pkinase"/>
    <property type="match status" value="1"/>
</dbReference>
<dbReference type="InterPro" id="IPR051681">
    <property type="entry name" value="Ser/Thr_Kinases-Pseudokinases"/>
</dbReference>
<reference evidence="3" key="2">
    <citation type="submission" date="2015-01" db="EMBL/GenBank/DDBJ databases">
        <title>Evolutionary Origins and Diversification of the Mycorrhizal Mutualists.</title>
        <authorList>
            <consortium name="DOE Joint Genome Institute"/>
            <consortium name="Mycorrhizal Genomics Consortium"/>
            <person name="Kohler A."/>
            <person name="Kuo A."/>
            <person name="Nagy L.G."/>
            <person name="Floudas D."/>
            <person name="Copeland A."/>
            <person name="Barry K.W."/>
            <person name="Cichocki N."/>
            <person name="Veneault-Fourrey C."/>
            <person name="LaButti K."/>
            <person name="Lindquist E.A."/>
            <person name="Lipzen A."/>
            <person name="Lundell T."/>
            <person name="Morin E."/>
            <person name="Murat C."/>
            <person name="Riley R."/>
            <person name="Ohm R."/>
            <person name="Sun H."/>
            <person name="Tunlid A."/>
            <person name="Henrissat B."/>
            <person name="Grigoriev I.V."/>
            <person name="Hibbett D.S."/>
            <person name="Martin F."/>
        </authorList>
    </citation>
    <scope>NUCLEOTIDE SEQUENCE [LARGE SCALE GENOMIC DNA]</scope>
    <source>
        <strain evidence="3">Marx 270</strain>
    </source>
</reference>
<evidence type="ECO:0000313" key="3">
    <source>
        <dbReference type="Proteomes" id="UP000054217"/>
    </source>
</evidence>
<dbReference type="Gene3D" id="1.10.510.10">
    <property type="entry name" value="Transferase(Phosphotransferase) domain 1"/>
    <property type="match status" value="1"/>
</dbReference>